<dbReference type="Pfam" id="PF00590">
    <property type="entry name" value="TP_methylase"/>
    <property type="match status" value="1"/>
</dbReference>
<evidence type="ECO:0000256" key="6">
    <source>
        <dbReference type="ARBA" id="ARBA00022691"/>
    </source>
</evidence>
<evidence type="ECO:0000256" key="4">
    <source>
        <dbReference type="ARBA" id="ARBA00022603"/>
    </source>
</evidence>
<evidence type="ECO:0000256" key="5">
    <source>
        <dbReference type="ARBA" id="ARBA00022679"/>
    </source>
</evidence>
<evidence type="ECO:0000256" key="1">
    <source>
        <dbReference type="ARBA" id="ARBA00004953"/>
    </source>
</evidence>
<dbReference type="InterPro" id="IPR035996">
    <property type="entry name" value="4pyrrol_Methylase_sf"/>
</dbReference>
<dbReference type="Gene3D" id="3.40.1010.10">
    <property type="entry name" value="Cobalt-precorrin-4 Transmethylase, Domain 1"/>
    <property type="match status" value="1"/>
</dbReference>
<comment type="similarity">
    <text evidence="2 7">Belongs to the precorrin methyltransferase family.</text>
</comment>
<sequence>MAKFYGVGVGPGEKSLITLKAVEILKKVDMVVAPSKGEGSIAYSIAKPHIRGEVVFMDFPMTYNKKELKSKWEENAEKIRKFLISGKDVAFITIGDPTIYSTYIYLLKELEGFEVETVPGISSYSAAAASLNLPIAQGRQNFAVVSSDDPEEIEKILDLFGTVILMKVSRNYDIIVKLLEEKGFIGHLVIRCGHDDEKITRNLEEYIGRKVDYLSLIIAKKEK</sequence>
<dbReference type="EMBL" id="AXDC01000056">
    <property type="protein sequence ID" value="ERM90787.1"/>
    <property type="molecule type" value="Genomic_DNA"/>
</dbReference>
<name>U5CRM9_CALSX</name>
<dbReference type="PIRSF" id="PIRSF036427">
    <property type="entry name" value="Precrrn-2_mtase"/>
    <property type="match status" value="1"/>
</dbReference>
<reference evidence="9 10" key="1">
    <citation type="journal article" date="2013" name="Genome Announc.">
        <title>Draft Genome Sequence of an Anaerobic and Extremophilic Bacterium, Caldanaerobacter yonseiensis, Isolated from a Geothermal Hot Stream.</title>
        <authorList>
            <person name="Lee S.J."/>
            <person name="Lee Y.J."/>
            <person name="Park G.S."/>
            <person name="Kim B.C."/>
            <person name="Lee S.J."/>
            <person name="Shin J.H."/>
            <person name="Lee D.W."/>
        </authorList>
    </citation>
    <scope>NUCLEOTIDE SEQUENCE [LARGE SCALE GENOMIC DNA]</scope>
    <source>
        <strain evidence="9 10">KB-1</strain>
    </source>
</reference>
<dbReference type="InterPro" id="IPR000878">
    <property type="entry name" value="4pyrrol_Mease"/>
</dbReference>
<dbReference type="InterPro" id="IPR014777">
    <property type="entry name" value="4pyrrole_Mease_sub1"/>
</dbReference>
<evidence type="ECO:0000313" key="9">
    <source>
        <dbReference type="EMBL" id="ERM90787.1"/>
    </source>
</evidence>
<keyword evidence="6" id="KW-0949">S-adenosyl-L-methionine</keyword>
<dbReference type="Proteomes" id="UP000016856">
    <property type="component" value="Unassembled WGS sequence"/>
</dbReference>
<feature type="domain" description="Tetrapyrrole methylase" evidence="8">
    <location>
        <begin position="3"/>
        <end position="202"/>
    </location>
</feature>
<dbReference type="CDD" id="cd11645">
    <property type="entry name" value="Precorrin_2_C20_MT"/>
    <property type="match status" value="1"/>
</dbReference>
<evidence type="ECO:0000313" key="10">
    <source>
        <dbReference type="Proteomes" id="UP000016856"/>
    </source>
</evidence>
<keyword evidence="5" id="KW-0808">Transferase</keyword>
<proteinExistence type="inferred from homology"/>
<dbReference type="InterPro" id="IPR006364">
    <property type="entry name" value="CobI/CbiL/CobIJ_dom"/>
</dbReference>
<comment type="caution">
    <text evidence="9">The sequence shown here is derived from an EMBL/GenBank/DDBJ whole genome shotgun (WGS) entry which is preliminary data.</text>
</comment>
<dbReference type="PATRIC" id="fig|1388761.3.peg.2789"/>
<evidence type="ECO:0000259" key="8">
    <source>
        <dbReference type="Pfam" id="PF00590"/>
    </source>
</evidence>
<comment type="pathway">
    <text evidence="1">Cofactor biosynthesis; adenosylcobalamin biosynthesis.</text>
</comment>
<protein>
    <recommendedName>
        <fullName evidence="8">Tetrapyrrole methylase domain-containing protein</fullName>
    </recommendedName>
</protein>
<dbReference type="Gene3D" id="3.30.950.10">
    <property type="entry name" value="Methyltransferase, Cobalt-precorrin-4 Transmethylase, Domain 2"/>
    <property type="match status" value="1"/>
</dbReference>
<gene>
    <name evidence="9" type="ORF">O163_13940</name>
</gene>
<dbReference type="NCBIfam" id="TIGR01467">
    <property type="entry name" value="cobI_cbiL"/>
    <property type="match status" value="1"/>
</dbReference>
<dbReference type="SUPFAM" id="SSF53790">
    <property type="entry name" value="Tetrapyrrole methylase"/>
    <property type="match status" value="1"/>
</dbReference>
<dbReference type="PANTHER" id="PTHR43467">
    <property type="entry name" value="COBALT-PRECORRIN-2 C(20)-METHYLTRANSFERASE"/>
    <property type="match status" value="1"/>
</dbReference>
<dbReference type="InterPro" id="IPR014776">
    <property type="entry name" value="4pyrrole_Mease_sub2"/>
</dbReference>
<dbReference type="AlphaFoldDB" id="U5CRM9"/>
<dbReference type="GO" id="GO:0030788">
    <property type="term" value="F:precorrin-2 C20-methyltransferase activity"/>
    <property type="evidence" value="ECO:0007669"/>
    <property type="project" value="InterPro"/>
</dbReference>
<dbReference type="PANTHER" id="PTHR43467:SF2">
    <property type="entry name" value="COBALT-PRECORRIN-2 C(20)-METHYLTRANSFERASE"/>
    <property type="match status" value="1"/>
</dbReference>
<dbReference type="GO" id="GO:0009236">
    <property type="term" value="P:cobalamin biosynthetic process"/>
    <property type="evidence" value="ECO:0007669"/>
    <property type="project" value="UniProtKB-UniRule"/>
</dbReference>
<dbReference type="RefSeq" id="WP_022588906.1">
    <property type="nucleotide sequence ID" value="NZ_AXDC01000056.1"/>
</dbReference>
<keyword evidence="3" id="KW-0169">Cobalamin biosynthesis</keyword>
<evidence type="ECO:0000256" key="2">
    <source>
        <dbReference type="ARBA" id="ARBA00005879"/>
    </source>
</evidence>
<accession>U5CRM9</accession>
<dbReference type="UniPathway" id="UPA00148"/>
<evidence type="ECO:0000256" key="3">
    <source>
        <dbReference type="ARBA" id="ARBA00022573"/>
    </source>
</evidence>
<dbReference type="InterPro" id="IPR012382">
    <property type="entry name" value="CobI/CbiL"/>
</dbReference>
<organism evidence="9 10">
    <name type="scientific">Caldanaerobacter subterraneus subsp. yonseiensis KB-1</name>
    <dbReference type="NCBI Taxonomy" id="1388761"/>
    <lineage>
        <taxon>Bacteria</taxon>
        <taxon>Bacillati</taxon>
        <taxon>Bacillota</taxon>
        <taxon>Clostridia</taxon>
        <taxon>Thermoanaerobacterales</taxon>
        <taxon>Thermoanaerobacteraceae</taxon>
        <taxon>Caldanaerobacter</taxon>
    </lineage>
</organism>
<keyword evidence="4" id="KW-0489">Methyltransferase</keyword>
<evidence type="ECO:0000256" key="7">
    <source>
        <dbReference type="PIRNR" id="PIRNR036427"/>
    </source>
</evidence>
<dbReference type="GO" id="GO:0032259">
    <property type="term" value="P:methylation"/>
    <property type="evidence" value="ECO:0007669"/>
    <property type="project" value="UniProtKB-KW"/>
</dbReference>